<keyword evidence="5" id="KW-0503">Monooxygenase</keyword>
<dbReference type="InterPro" id="IPR050641">
    <property type="entry name" value="RIFMO-like"/>
</dbReference>
<evidence type="ECO:0000256" key="2">
    <source>
        <dbReference type="ARBA" id="ARBA00022630"/>
    </source>
</evidence>
<evidence type="ECO:0000256" key="1">
    <source>
        <dbReference type="ARBA" id="ARBA00001974"/>
    </source>
</evidence>
<dbReference type="EMBL" id="JACKTY010000004">
    <property type="protein sequence ID" value="MCV7224602.1"/>
    <property type="molecule type" value="Genomic_DNA"/>
</dbReference>
<feature type="domain" description="FAD-binding" evidence="4">
    <location>
        <begin position="5"/>
        <end position="359"/>
    </location>
</feature>
<keyword evidence="6" id="KW-1185">Reference proteome</keyword>
<gene>
    <name evidence="5" type="ORF">H7J73_00885</name>
</gene>
<dbReference type="Gene3D" id="3.50.50.60">
    <property type="entry name" value="FAD/NAD(P)-binding domain"/>
    <property type="match status" value="2"/>
</dbReference>
<protein>
    <submittedName>
        <fullName evidence="5">FAD-dependent monooxygenase</fullName>
    </submittedName>
</protein>
<keyword evidence="3" id="KW-0274">FAD</keyword>
<dbReference type="PRINTS" id="PR00420">
    <property type="entry name" value="RNGMNOXGNASE"/>
</dbReference>
<accession>A0ABT3C549</accession>
<proteinExistence type="predicted"/>
<evidence type="ECO:0000256" key="3">
    <source>
        <dbReference type="ARBA" id="ARBA00022827"/>
    </source>
</evidence>
<dbReference type="SUPFAM" id="SSF51905">
    <property type="entry name" value="FAD/NAD(P)-binding domain"/>
    <property type="match status" value="1"/>
</dbReference>
<evidence type="ECO:0000313" key="5">
    <source>
        <dbReference type="EMBL" id="MCV7224602.1"/>
    </source>
</evidence>
<evidence type="ECO:0000259" key="4">
    <source>
        <dbReference type="Pfam" id="PF01494"/>
    </source>
</evidence>
<dbReference type="RefSeq" id="WP_264065325.1">
    <property type="nucleotide sequence ID" value="NZ_JACKTY010000004.1"/>
</dbReference>
<evidence type="ECO:0000313" key="6">
    <source>
        <dbReference type="Proteomes" id="UP001526201"/>
    </source>
</evidence>
<dbReference type="PANTHER" id="PTHR43004">
    <property type="entry name" value="TRK SYSTEM POTASSIUM UPTAKE PROTEIN"/>
    <property type="match status" value="1"/>
</dbReference>
<dbReference type="GO" id="GO:0004497">
    <property type="term" value="F:monooxygenase activity"/>
    <property type="evidence" value="ECO:0007669"/>
    <property type="project" value="UniProtKB-KW"/>
</dbReference>
<organism evidence="5 6">
    <name type="scientific">Mycolicibacterium komossense</name>
    <dbReference type="NCBI Taxonomy" id="1779"/>
    <lineage>
        <taxon>Bacteria</taxon>
        <taxon>Bacillati</taxon>
        <taxon>Actinomycetota</taxon>
        <taxon>Actinomycetes</taxon>
        <taxon>Mycobacteriales</taxon>
        <taxon>Mycobacteriaceae</taxon>
        <taxon>Mycolicibacterium</taxon>
    </lineage>
</organism>
<dbReference type="Proteomes" id="UP001526201">
    <property type="component" value="Unassembled WGS sequence"/>
</dbReference>
<dbReference type="Pfam" id="PF01494">
    <property type="entry name" value="FAD_binding_3"/>
    <property type="match status" value="1"/>
</dbReference>
<dbReference type="PANTHER" id="PTHR43004:SF19">
    <property type="entry name" value="BINDING MONOOXYGENASE, PUTATIVE (JCVI)-RELATED"/>
    <property type="match status" value="1"/>
</dbReference>
<keyword evidence="5" id="KW-0560">Oxidoreductase</keyword>
<dbReference type="InterPro" id="IPR036188">
    <property type="entry name" value="FAD/NAD-bd_sf"/>
</dbReference>
<dbReference type="InterPro" id="IPR002938">
    <property type="entry name" value="FAD-bd"/>
</dbReference>
<comment type="cofactor">
    <cofactor evidence="1">
        <name>FAD</name>
        <dbReference type="ChEBI" id="CHEBI:57692"/>
    </cofactor>
</comment>
<sequence>MSDHDVDIVIAGAGPTGLMVARELALAGVRPLVLDQLTGPSAEPKANGLVGQVIRLIDMRGLYHELGGEPGAPQPIPGYTFSGIPISFDAIAENSMYALRVPQPRLVSVLEQHVREMGVEIRWGQRLSGLTQNSSGVTLAVSGPGGDYELRARYLVGADGGRSQVRKWADIEFPGTTSDVVMRIAHVSVPDEFRAPEGAFEIPGFGRLPFGHNRCENGMVVFAEFEPGRQLIGTMEYGSATIVDDTPVALQEVADSARRVLGVDVPMVAPRGPGPHALRRINGQNTRQADRYRAGNVFLVGDAAHVHSAMGGPGLNLGLQDAANLGWKLAASVQGRAPIGLLDSYHGERHPVGQRVMTHSLAQTALMAPGDAVTALRGLFGELVRQPEVAAHVAQTLAGADTRYDVGDDHRLSGRFVPELTLASGQRVADLMRTPAPLLLDLADGFFADAVGNGSAGIRSVVTTTPSTTAAALLIRPDGYVAWAADHTGSAELNSLQTAVSRWFGAAAALDLGA</sequence>
<keyword evidence="2" id="KW-0285">Flavoprotein</keyword>
<dbReference type="Gene3D" id="3.40.30.120">
    <property type="match status" value="1"/>
</dbReference>
<reference evidence="5 6" key="1">
    <citation type="journal article" date="2022" name="BMC Genomics">
        <title>Comparative genome analysis of mycobacteria focusing on tRNA and non-coding RNA.</title>
        <authorList>
            <person name="Behra P.R.K."/>
            <person name="Pettersson B.M.F."/>
            <person name="Ramesh M."/>
            <person name="Das S."/>
            <person name="Dasgupta S."/>
            <person name="Kirsebom L.A."/>
        </authorList>
    </citation>
    <scope>NUCLEOTIDE SEQUENCE [LARGE SCALE GENOMIC DNA]</scope>
    <source>
        <strain evidence="5 6">DSM 44078</strain>
    </source>
</reference>
<comment type="caution">
    <text evidence="5">The sequence shown here is derived from an EMBL/GenBank/DDBJ whole genome shotgun (WGS) entry which is preliminary data.</text>
</comment>
<dbReference type="Pfam" id="PF21274">
    <property type="entry name" value="Rng_hyd_C"/>
    <property type="match status" value="1"/>
</dbReference>
<name>A0ABT3C549_9MYCO</name>